<comment type="function">
    <text evidence="8">Fatty acyl-coenzyme A (CoA) diphosphatase that hydrolyzes fatty acyl-CoA to yield acyl-4'-phosphopantetheine and adenosine 3',5'-bisphosphate. Preferentially hydrolyzes unsaturated long-chain acyl-CoA substrates in the endoplasmic reticulum (ER) lumen. This catalytic activity is required for maintaining ER structure and for lipid droplets (LDs) biogenesis, which are lipid storage organelles involved in maintaining lipid and energy homeostasis. May directly bind to diacylglycerol (DAGs) and triacylglycerol, which is also important for LD biogenesis. May support directional budding of nacent LDs from the ER into the cytosol by reducing DAG levels at sites of LD formation. May play a role in the regulation of cell morphology and cytoskeletal organization. Involved in phospholipid biosynthesis.</text>
</comment>
<dbReference type="HAMAP" id="MF_03231">
    <property type="entry name" value="SCS3"/>
    <property type="match status" value="1"/>
</dbReference>
<evidence type="ECO:0000256" key="4">
    <source>
        <dbReference type="ARBA" id="ARBA00022824"/>
    </source>
</evidence>
<evidence type="ECO:0000256" key="8">
    <source>
        <dbReference type="HAMAP-Rule" id="MF_03231"/>
    </source>
</evidence>
<evidence type="ECO:0000256" key="2">
    <source>
        <dbReference type="ARBA" id="ARBA00022692"/>
    </source>
</evidence>
<comment type="subcellular location">
    <subcellularLocation>
        <location evidence="1 8">Endoplasmic reticulum membrane</location>
        <topology evidence="1 8">Multi-pass membrane protein</topology>
    </subcellularLocation>
</comment>
<dbReference type="GO" id="GO:0140042">
    <property type="term" value="P:lipid droplet formation"/>
    <property type="evidence" value="ECO:0007669"/>
    <property type="project" value="UniProtKB-UniRule"/>
</dbReference>
<feature type="transmembrane region" description="Helical" evidence="9">
    <location>
        <begin position="317"/>
        <end position="338"/>
    </location>
</feature>
<feature type="active site" evidence="8">
    <location>
        <position position="222"/>
    </location>
</feature>
<evidence type="ECO:0000256" key="7">
    <source>
        <dbReference type="ARBA" id="ARBA00023136"/>
    </source>
</evidence>
<evidence type="ECO:0000256" key="9">
    <source>
        <dbReference type="SAM" id="Phobius"/>
    </source>
</evidence>
<dbReference type="InterPro" id="IPR046400">
    <property type="entry name" value="SCS3"/>
</dbReference>
<sequence length="363" mass="42150">MVLSYYKVFLFTLCPATLVVGHLISRQVTLVVDKDSWFNIYFVKQGWFWTSLVGWWCMIRYSGFGQRGSWRRTLLRYSVLTAWWMLFTQSIWSEAAPLMDLVFTATGGRCNFDVFDTSGSLPWQINEKFQDTLFRKQSSLRKIYKALKGSSTSPSSMLQNAVSEIEYWISEGKDNLRNIEVTPSQINNYIDEALHSWRKINSSNICRSLGGHWIGGHDPSGHIFLITLMCMFLLGELQVIGRKALRKMRTDGTYWPLVQSHLKSFLMLDRLRQLIADPPTTWKLLLRQVGTDVFKNCEQIMIFLALTLKYLVWDNPVVLLVALIFMWWWSFLITTIAFHTLSEQISGLLCAYIVAAIVYWKLI</sequence>
<organism evidence="10 11">
    <name type="scientific">Lachancea dasiensis</name>
    <dbReference type="NCBI Taxonomy" id="1072105"/>
    <lineage>
        <taxon>Eukaryota</taxon>
        <taxon>Fungi</taxon>
        <taxon>Dikarya</taxon>
        <taxon>Ascomycota</taxon>
        <taxon>Saccharomycotina</taxon>
        <taxon>Saccharomycetes</taxon>
        <taxon>Saccharomycetales</taxon>
        <taxon>Saccharomycetaceae</taxon>
        <taxon>Lachancea</taxon>
    </lineage>
</organism>
<keyword evidence="7 8" id="KW-0472">Membrane</keyword>
<dbReference type="PANTHER" id="PTHR23129">
    <property type="entry name" value="ACYL-COENZYME A DIPHOSPHATASE FITM2"/>
    <property type="match status" value="1"/>
</dbReference>
<evidence type="ECO:0000256" key="5">
    <source>
        <dbReference type="ARBA" id="ARBA00022989"/>
    </source>
</evidence>
<name>A0A1G4INQ1_9SACH</name>
<reference evidence="10 11" key="1">
    <citation type="submission" date="2016-03" db="EMBL/GenBank/DDBJ databases">
        <authorList>
            <person name="Devillers H."/>
        </authorList>
    </citation>
    <scope>NUCLEOTIDE SEQUENCE [LARGE SCALE GENOMIC DNA]</scope>
    <source>
        <strain evidence="10">CBS 10888</strain>
    </source>
</reference>
<feature type="active site" evidence="8">
    <location>
        <position position="339"/>
    </location>
</feature>
<dbReference type="GO" id="GO:0010945">
    <property type="term" value="F:coenzyme A diphosphatase activity"/>
    <property type="evidence" value="ECO:0007669"/>
    <property type="project" value="InterPro"/>
</dbReference>
<evidence type="ECO:0000313" key="10">
    <source>
        <dbReference type="EMBL" id="SCU78082.1"/>
    </source>
</evidence>
<feature type="transmembrane region" description="Helical" evidence="9">
    <location>
        <begin position="344"/>
        <end position="362"/>
    </location>
</feature>
<dbReference type="Pfam" id="PF10261">
    <property type="entry name" value="FIT"/>
    <property type="match status" value="1"/>
</dbReference>
<comment type="similarity">
    <text evidence="8">Belongs to the FIT family. Fungal FIT2B/SCS3 subfamily.</text>
</comment>
<feature type="transmembrane region" description="Helical" evidence="9">
    <location>
        <begin position="42"/>
        <end position="62"/>
    </location>
</feature>
<feature type="transmembrane region" description="Helical" evidence="9">
    <location>
        <begin position="222"/>
        <end position="240"/>
    </location>
</feature>
<dbReference type="AlphaFoldDB" id="A0A1G4INQ1"/>
<keyword evidence="11" id="KW-1185">Reference proteome</keyword>
<dbReference type="Proteomes" id="UP000190274">
    <property type="component" value="Chromosome A"/>
</dbReference>
<keyword evidence="8" id="KW-1208">Phospholipid metabolism</keyword>
<keyword evidence="2 8" id="KW-0812">Transmembrane</keyword>
<comment type="catalytic activity">
    <reaction evidence="8">
        <text>an acyl-CoA + H2O = an acyl-4'-phosphopantetheine + adenosine 3',5'-bisphosphate + 2 H(+)</text>
        <dbReference type="Rhea" id="RHEA:50044"/>
        <dbReference type="ChEBI" id="CHEBI:15377"/>
        <dbReference type="ChEBI" id="CHEBI:15378"/>
        <dbReference type="ChEBI" id="CHEBI:58342"/>
        <dbReference type="ChEBI" id="CHEBI:58343"/>
        <dbReference type="ChEBI" id="CHEBI:132023"/>
    </reaction>
</comment>
<evidence type="ECO:0000256" key="6">
    <source>
        <dbReference type="ARBA" id="ARBA00023098"/>
    </source>
</evidence>
<dbReference type="OrthoDB" id="5579088at2759"/>
<keyword evidence="6" id="KW-0443">Lipid metabolism</keyword>
<dbReference type="EMBL" id="LT598460">
    <property type="protein sequence ID" value="SCU78082.1"/>
    <property type="molecule type" value="Genomic_DNA"/>
</dbReference>
<dbReference type="GO" id="GO:0008654">
    <property type="term" value="P:phospholipid biosynthetic process"/>
    <property type="evidence" value="ECO:0007669"/>
    <property type="project" value="UniProtKB-KW"/>
</dbReference>
<keyword evidence="5 8" id="KW-1133">Transmembrane helix</keyword>
<feature type="transmembrane region" description="Helical" evidence="9">
    <location>
        <begin position="74"/>
        <end position="92"/>
    </location>
</feature>
<evidence type="ECO:0000256" key="1">
    <source>
        <dbReference type="ARBA" id="ARBA00004477"/>
    </source>
</evidence>
<dbReference type="GO" id="GO:0005788">
    <property type="term" value="C:endoplasmic reticulum lumen"/>
    <property type="evidence" value="ECO:0007669"/>
    <property type="project" value="EnsemblFungi"/>
</dbReference>
<comment type="catalytic activity">
    <reaction evidence="8">
        <text>(9Z)-octadecenoyl-CoA + H2O = S-(9Z-octadecenoyl)-4'-phosphopantetheine + adenosine 3',5'-bisphosphate + 2 H(+)</text>
        <dbReference type="Rhea" id="RHEA:65564"/>
        <dbReference type="ChEBI" id="CHEBI:15377"/>
        <dbReference type="ChEBI" id="CHEBI:15378"/>
        <dbReference type="ChEBI" id="CHEBI:57387"/>
        <dbReference type="ChEBI" id="CHEBI:58343"/>
        <dbReference type="ChEBI" id="CHEBI:156553"/>
    </reaction>
</comment>
<evidence type="ECO:0000313" key="11">
    <source>
        <dbReference type="Proteomes" id="UP000190274"/>
    </source>
</evidence>
<keyword evidence="4 8" id="KW-0256">Endoplasmic reticulum</keyword>
<dbReference type="EC" id="3.6.1.-" evidence="8"/>
<dbReference type="InterPro" id="IPR019388">
    <property type="entry name" value="FIT"/>
</dbReference>
<keyword evidence="3 8" id="KW-0378">Hydrolase</keyword>
<protein>
    <recommendedName>
        <fullName evidence="8">Acyl-coenzyme A diphosphatase SCS3</fullName>
        <ecNumber evidence="8">3.6.1.-</ecNumber>
    </recommendedName>
    <alternativeName>
        <fullName evidence="8">FIT family protein SCS3</fullName>
    </alternativeName>
</protein>
<keyword evidence="8" id="KW-0594">Phospholipid biosynthesis</keyword>
<dbReference type="GO" id="GO:0055091">
    <property type="term" value="P:phospholipid homeostasis"/>
    <property type="evidence" value="ECO:0007669"/>
    <property type="project" value="EnsemblFungi"/>
</dbReference>
<gene>
    <name evidence="8" type="primary">SCS3</name>
    <name evidence="8" type="synonym">FIT2B</name>
    <name evidence="10" type="ORF">LADA_0A03730G</name>
</gene>
<dbReference type="STRING" id="1266660.A0A1G4INQ1"/>
<keyword evidence="8" id="KW-0444">Lipid biosynthesis</keyword>
<proteinExistence type="inferred from homology"/>
<accession>A0A1G4INQ1</accession>
<dbReference type="GO" id="GO:0005789">
    <property type="term" value="C:endoplasmic reticulum membrane"/>
    <property type="evidence" value="ECO:0007669"/>
    <property type="project" value="UniProtKB-SubCell"/>
</dbReference>
<dbReference type="PANTHER" id="PTHR23129:SF0">
    <property type="entry name" value="ACYL-COENZYME A DIPHOSPHATASE FITM2"/>
    <property type="match status" value="1"/>
</dbReference>
<comment type="catalytic activity">
    <reaction evidence="8">
        <text>(5Z,8Z,11Z,14Z)-eicosatetraenoyl-CoA + H2O = S-(5Z,8Z,11Z,14Z-eicosatetraenoyl)-4'-phosphopantetheine + adenosine 3',5'-bisphosphate + 2 H(+)</text>
        <dbReference type="Rhea" id="RHEA:65568"/>
        <dbReference type="ChEBI" id="CHEBI:15377"/>
        <dbReference type="ChEBI" id="CHEBI:15378"/>
        <dbReference type="ChEBI" id="CHEBI:57368"/>
        <dbReference type="ChEBI" id="CHEBI:58343"/>
        <dbReference type="ChEBI" id="CHEBI:156554"/>
    </reaction>
</comment>
<evidence type="ECO:0000256" key="3">
    <source>
        <dbReference type="ARBA" id="ARBA00022801"/>
    </source>
</evidence>
<comment type="catalytic activity">
    <reaction evidence="8">
        <text>hexadecanoyl-CoA + H2O = S-hexadecanoyl-4'-phosphopantetheine + adenosine 3',5'-bisphosphate + 2 H(+)</text>
        <dbReference type="Rhea" id="RHEA:50032"/>
        <dbReference type="ChEBI" id="CHEBI:15377"/>
        <dbReference type="ChEBI" id="CHEBI:15378"/>
        <dbReference type="ChEBI" id="CHEBI:57379"/>
        <dbReference type="ChEBI" id="CHEBI:58343"/>
        <dbReference type="ChEBI" id="CHEBI:132018"/>
    </reaction>
</comment>